<dbReference type="GO" id="GO:0008270">
    <property type="term" value="F:zinc ion binding"/>
    <property type="evidence" value="ECO:0007669"/>
    <property type="project" value="UniProtKB-KW"/>
</dbReference>
<name>A0A1D1XKG4_9ARAE</name>
<comment type="subcellular location">
    <subcellularLocation>
        <location evidence="1">Nucleus</location>
    </subcellularLocation>
</comment>
<keyword evidence="2" id="KW-0479">Metal-binding</keyword>
<dbReference type="SMART" id="SM00355">
    <property type="entry name" value="ZnF_C2H2"/>
    <property type="match status" value="1"/>
</dbReference>
<evidence type="ECO:0000256" key="8">
    <source>
        <dbReference type="PROSITE-ProRule" id="PRU00042"/>
    </source>
</evidence>
<evidence type="ECO:0000256" key="6">
    <source>
        <dbReference type="ARBA" id="ARBA00023163"/>
    </source>
</evidence>
<evidence type="ECO:0000256" key="2">
    <source>
        <dbReference type="ARBA" id="ARBA00022723"/>
    </source>
</evidence>
<dbReference type="EMBL" id="GDJX01025135">
    <property type="protein sequence ID" value="JAT42801.1"/>
    <property type="molecule type" value="Transcribed_RNA"/>
</dbReference>
<keyword evidence="6" id="KW-0804">Transcription</keyword>
<reference evidence="11" key="1">
    <citation type="submission" date="2015-07" db="EMBL/GenBank/DDBJ databases">
        <title>Transcriptome Assembly of Anthurium amnicola.</title>
        <authorList>
            <person name="Suzuki J."/>
        </authorList>
    </citation>
    <scope>NUCLEOTIDE SEQUENCE</scope>
</reference>
<dbReference type="AlphaFoldDB" id="A0A1D1XKG4"/>
<evidence type="ECO:0000256" key="9">
    <source>
        <dbReference type="SAM" id="MobiDB-lite"/>
    </source>
</evidence>
<evidence type="ECO:0000256" key="4">
    <source>
        <dbReference type="ARBA" id="ARBA00022833"/>
    </source>
</evidence>
<evidence type="ECO:0000313" key="11">
    <source>
        <dbReference type="EMBL" id="JAT42801.1"/>
    </source>
</evidence>
<dbReference type="SUPFAM" id="SSF57667">
    <property type="entry name" value="beta-beta-alpha zinc fingers"/>
    <property type="match status" value="1"/>
</dbReference>
<proteinExistence type="predicted"/>
<keyword evidence="5" id="KW-0805">Transcription regulation</keyword>
<evidence type="ECO:0000256" key="1">
    <source>
        <dbReference type="ARBA" id="ARBA00004123"/>
    </source>
</evidence>
<evidence type="ECO:0000256" key="3">
    <source>
        <dbReference type="ARBA" id="ARBA00022771"/>
    </source>
</evidence>
<dbReference type="InterPro" id="IPR013087">
    <property type="entry name" value="Znf_C2H2_type"/>
</dbReference>
<dbReference type="InterPro" id="IPR036236">
    <property type="entry name" value="Znf_C2H2_sf"/>
</dbReference>
<keyword evidence="3 8" id="KW-0863">Zinc-finger</keyword>
<keyword evidence="7" id="KW-0539">Nucleus</keyword>
<dbReference type="PROSITE" id="PS00028">
    <property type="entry name" value="ZINC_FINGER_C2H2_1"/>
    <property type="match status" value="1"/>
</dbReference>
<protein>
    <submittedName>
        <fullName evidence="11">Putative transcriptional regulator RABBIT EARS</fullName>
    </submittedName>
</protein>
<dbReference type="Pfam" id="PF13912">
    <property type="entry name" value="zf-C2H2_6"/>
    <property type="match status" value="1"/>
</dbReference>
<sequence>MEQSRHWLWSRPKLGGKPYTPPLAATAAYDSSSSSWEELAFAEDSSGHLGGCVWPPRSYSCSFCGREFQSAQALGGHMNVHRRERARLRLSPTNHIEKGHHLQQQQQQDRPPNPCSSTPLAPQHPLVYSDNPGAAASPLSLPRVSVASTHDSSCRDHTLVPASSLSPLMKEEHGRPICSISRPHPDQFSLRILTVSELRFGTQSLKMKEMDCGKTRDGGLEEEEDTINSTKRRRIGVTIPFIVGSSPGEGNPLQSEVLGVLSPSPVEELDLELRLGDRPKVK</sequence>
<dbReference type="InterPro" id="IPR052426">
    <property type="entry name" value="Plant_dev_regulator"/>
</dbReference>
<dbReference type="PANTHER" id="PTHR45801:SF107">
    <property type="entry name" value="TRANSCRIPTIONAL REGULATOR SUPERMAN-LIKE"/>
    <property type="match status" value="1"/>
</dbReference>
<evidence type="ECO:0000256" key="5">
    <source>
        <dbReference type="ARBA" id="ARBA00023015"/>
    </source>
</evidence>
<dbReference type="GO" id="GO:0005634">
    <property type="term" value="C:nucleus"/>
    <property type="evidence" value="ECO:0007669"/>
    <property type="project" value="UniProtKB-SubCell"/>
</dbReference>
<evidence type="ECO:0000259" key="10">
    <source>
        <dbReference type="PROSITE" id="PS50157"/>
    </source>
</evidence>
<dbReference type="PROSITE" id="PS50157">
    <property type="entry name" value="ZINC_FINGER_C2H2_2"/>
    <property type="match status" value="1"/>
</dbReference>
<evidence type="ECO:0000256" key="7">
    <source>
        <dbReference type="ARBA" id="ARBA00023242"/>
    </source>
</evidence>
<accession>A0A1D1XKG4</accession>
<feature type="domain" description="C2H2-type" evidence="10">
    <location>
        <begin position="59"/>
        <end position="86"/>
    </location>
</feature>
<dbReference type="PANTHER" id="PTHR45801">
    <property type="entry name" value="OS07G0101800 PROTEIN"/>
    <property type="match status" value="1"/>
</dbReference>
<gene>
    <name evidence="11" type="primary">RBE_1</name>
    <name evidence="11" type="ORF">g.34606</name>
</gene>
<organism evidence="11">
    <name type="scientific">Anthurium amnicola</name>
    <dbReference type="NCBI Taxonomy" id="1678845"/>
    <lineage>
        <taxon>Eukaryota</taxon>
        <taxon>Viridiplantae</taxon>
        <taxon>Streptophyta</taxon>
        <taxon>Embryophyta</taxon>
        <taxon>Tracheophyta</taxon>
        <taxon>Spermatophyta</taxon>
        <taxon>Magnoliopsida</taxon>
        <taxon>Liliopsida</taxon>
        <taxon>Araceae</taxon>
        <taxon>Pothoideae</taxon>
        <taxon>Potheae</taxon>
        <taxon>Anthurium</taxon>
    </lineage>
</organism>
<dbReference type="Gene3D" id="3.30.160.60">
    <property type="entry name" value="Classic Zinc Finger"/>
    <property type="match status" value="1"/>
</dbReference>
<feature type="region of interest" description="Disordered" evidence="9">
    <location>
        <begin position="98"/>
        <end position="140"/>
    </location>
</feature>
<keyword evidence="4" id="KW-0862">Zinc</keyword>